<accession>A0A0S2IS97</accession>
<name>A0A0S2IS97_LEPBO</name>
<keyword evidence="1" id="KW-0472">Membrane</keyword>
<sequence>MIHLFIFSSSFSIVFFNFEFFYYSISLNESQPMQKNRTWFPKFPVLK</sequence>
<protein>
    <submittedName>
        <fullName evidence="2">Uncharacterized protein</fullName>
    </submittedName>
</protein>
<evidence type="ECO:0000313" key="3">
    <source>
        <dbReference type="Proteomes" id="UP000058857"/>
    </source>
</evidence>
<reference evidence="2 3" key="1">
    <citation type="journal article" date="2015" name="PLoS Negl. Trop. Dis.">
        <title>Distribution of Plasmids in Distinct Leptospira Pathogenic Species.</title>
        <authorList>
            <person name="Wang Y."/>
            <person name="Zhuang X."/>
            <person name="Zhong Y."/>
            <person name="Zhang C."/>
            <person name="Zhang Y."/>
            <person name="Zeng L."/>
            <person name="Zhu Y."/>
            <person name="He P."/>
            <person name="Dong K."/>
            <person name="Pal U."/>
            <person name="Guo X."/>
            <person name="Qin J."/>
        </authorList>
    </citation>
    <scope>NUCLEOTIDE SEQUENCE [LARGE SCALE GENOMIC DNA]</scope>
    <source>
        <strain evidence="2 3">56604</strain>
    </source>
</reference>
<feature type="transmembrane region" description="Helical" evidence="1">
    <location>
        <begin position="6"/>
        <end position="25"/>
    </location>
</feature>
<proteinExistence type="predicted"/>
<organism evidence="2">
    <name type="scientific">Leptospira borgpetersenii serovar Ballum</name>
    <dbReference type="NCBI Taxonomy" id="280505"/>
    <lineage>
        <taxon>Bacteria</taxon>
        <taxon>Pseudomonadati</taxon>
        <taxon>Spirochaetota</taxon>
        <taxon>Spirochaetia</taxon>
        <taxon>Leptospirales</taxon>
        <taxon>Leptospiraceae</taxon>
        <taxon>Leptospira</taxon>
    </lineage>
</organism>
<dbReference type="EMBL" id="CP012029">
    <property type="protein sequence ID" value="ALO26527.1"/>
    <property type="molecule type" value="Genomic_DNA"/>
</dbReference>
<dbReference type="AlphaFoldDB" id="A0A0S2IS97"/>
<evidence type="ECO:0000256" key="1">
    <source>
        <dbReference type="SAM" id="Phobius"/>
    </source>
</evidence>
<keyword evidence="1" id="KW-1133">Transmembrane helix</keyword>
<evidence type="ECO:0000313" key="2">
    <source>
        <dbReference type="EMBL" id="ALO26527.1"/>
    </source>
</evidence>
<gene>
    <name evidence="2" type="ORF">LBBP_02277</name>
</gene>
<dbReference type="Proteomes" id="UP000058857">
    <property type="component" value="Chromosome 1"/>
</dbReference>
<keyword evidence="1" id="KW-0812">Transmembrane</keyword>